<dbReference type="PANTHER" id="PTHR10657">
    <property type="entry name" value="PEPTIDYL-PROLYL CIS-TRANS ISOMERASE"/>
    <property type="match status" value="1"/>
</dbReference>
<dbReference type="InterPro" id="IPR046357">
    <property type="entry name" value="PPIase_dom_sf"/>
</dbReference>
<dbReference type="RefSeq" id="XP_014570298.1">
    <property type="nucleotide sequence ID" value="XM_014714812.1"/>
</dbReference>
<evidence type="ECO:0000313" key="10">
    <source>
        <dbReference type="Proteomes" id="UP000009131"/>
    </source>
</evidence>
<keyword evidence="2 4" id="KW-0697">Rotamase</keyword>
<feature type="domain" description="PpiC" evidence="8">
    <location>
        <begin position="65"/>
        <end position="194"/>
    </location>
</feature>
<dbReference type="EC" id="5.2.1.8" evidence="5"/>
<reference evidence="9 10" key="1">
    <citation type="journal article" date="2011" name="J. Gen. Appl. Microbiol.">
        <title>Draft genome sequencing of the enigmatic basidiomycete Mixia osmundae.</title>
        <authorList>
            <person name="Nishida H."/>
            <person name="Nagatsuka Y."/>
            <person name="Sugiyama J."/>
        </authorList>
    </citation>
    <scope>NUCLEOTIDE SEQUENCE [LARGE SCALE GENOMIC DNA]</scope>
    <source>
        <strain evidence="10">CBS 9802 / IAM 14324 / JCM 22182 / KY 12970</strain>
    </source>
</reference>
<feature type="region of interest" description="Disordered" evidence="6">
    <location>
        <begin position="109"/>
        <end position="128"/>
    </location>
</feature>
<evidence type="ECO:0000259" key="7">
    <source>
        <dbReference type="PROSITE" id="PS50020"/>
    </source>
</evidence>
<dbReference type="HOGENOM" id="CLU_090028_0_0_1"/>
<dbReference type="InterPro" id="IPR051370">
    <property type="entry name" value="PPIase_Pin1"/>
</dbReference>
<dbReference type="FunFam" id="3.10.50.40:FF:000010">
    <property type="entry name" value="Peptidyl-prolyl cis-trans isomerase Pin1"/>
    <property type="match status" value="1"/>
</dbReference>
<dbReference type="GO" id="GO:0005634">
    <property type="term" value="C:nucleus"/>
    <property type="evidence" value="ECO:0007669"/>
    <property type="project" value="TreeGrafter"/>
</dbReference>
<sequence>MADPSKEWGVYFSRTHQRPYFRSSVTNESLWEAPPQLSREQIASLPGAELLTGGKPAPKVPSQSSEKISASHLLIKHRGSRRPSSWKESHVTRTTEEAYEILAGHYRELVPGSTGPSDEGASVPNPKPDRALFEQLALVHSDCSSHAQAGALGSFGRGAMQKPFEDAAFALQPGEMTSKIVSTDSGLHLIYRTA</sequence>
<dbReference type="FunCoup" id="G7DTW2">
    <property type="interactions" value="541"/>
</dbReference>
<organism evidence="9 10">
    <name type="scientific">Mixia osmundae (strain CBS 9802 / IAM 14324 / JCM 22182 / KY 12970)</name>
    <dbReference type="NCBI Taxonomy" id="764103"/>
    <lineage>
        <taxon>Eukaryota</taxon>
        <taxon>Fungi</taxon>
        <taxon>Dikarya</taxon>
        <taxon>Basidiomycota</taxon>
        <taxon>Pucciniomycotina</taxon>
        <taxon>Mixiomycetes</taxon>
        <taxon>Mixiales</taxon>
        <taxon>Mixiaceae</taxon>
        <taxon>Mixia</taxon>
    </lineage>
</organism>
<dbReference type="PROSITE" id="PS50020">
    <property type="entry name" value="WW_DOMAIN_2"/>
    <property type="match status" value="1"/>
</dbReference>
<dbReference type="OMA" id="DEVQCLH"/>
<accession>G7DTW2</accession>
<proteinExistence type="predicted"/>
<dbReference type="PANTHER" id="PTHR10657:SF4">
    <property type="entry name" value="PEPTIDYL-PROLYL CIS-TRANS ISOMERASE-RELATED"/>
    <property type="match status" value="1"/>
</dbReference>
<dbReference type="PROSITE" id="PS50198">
    <property type="entry name" value="PPIC_PPIASE_2"/>
    <property type="match status" value="1"/>
</dbReference>
<dbReference type="InterPro" id="IPR000297">
    <property type="entry name" value="PPIase_PpiC"/>
</dbReference>
<dbReference type="InterPro" id="IPR001202">
    <property type="entry name" value="WW_dom"/>
</dbReference>
<evidence type="ECO:0000313" key="9">
    <source>
        <dbReference type="EMBL" id="GAA94022.1"/>
    </source>
</evidence>
<evidence type="ECO:0000256" key="1">
    <source>
        <dbReference type="ARBA" id="ARBA00000971"/>
    </source>
</evidence>
<dbReference type="SUPFAM" id="SSF54534">
    <property type="entry name" value="FKBP-like"/>
    <property type="match status" value="1"/>
</dbReference>
<comment type="caution">
    <text evidence="9">The sequence shown here is derived from an EMBL/GenBank/DDBJ whole genome shotgun (WGS) entry which is preliminary data.</text>
</comment>
<evidence type="ECO:0000256" key="2">
    <source>
        <dbReference type="ARBA" id="ARBA00023110"/>
    </source>
</evidence>
<name>G7DTW2_MIXOS</name>
<feature type="domain" description="WW" evidence="7">
    <location>
        <begin position="8"/>
        <end position="36"/>
    </location>
</feature>
<dbReference type="GO" id="GO:0003755">
    <property type="term" value="F:peptidyl-prolyl cis-trans isomerase activity"/>
    <property type="evidence" value="ECO:0007669"/>
    <property type="project" value="UniProtKB-UniRule"/>
</dbReference>
<keyword evidence="3 4" id="KW-0413">Isomerase</keyword>
<comment type="catalytic activity">
    <reaction evidence="1 5">
        <text>[protein]-peptidylproline (omega=180) = [protein]-peptidylproline (omega=0)</text>
        <dbReference type="Rhea" id="RHEA:16237"/>
        <dbReference type="Rhea" id="RHEA-COMP:10747"/>
        <dbReference type="Rhea" id="RHEA-COMP:10748"/>
        <dbReference type="ChEBI" id="CHEBI:83833"/>
        <dbReference type="ChEBI" id="CHEBI:83834"/>
        <dbReference type="EC" id="5.2.1.8"/>
    </reaction>
</comment>
<evidence type="ECO:0000256" key="5">
    <source>
        <dbReference type="RuleBase" id="RU363014"/>
    </source>
</evidence>
<dbReference type="AlphaFoldDB" id="G7DTW2"/>
<dbReference type="Gene3D" id="2.20.70.10">
    <property type="match status" value="1"/>
</dbReference>
<dbReference type="OrthoDB" id="2530521at2759"/>
<dbReference type="EMBL" id="BABT02000026">
    <property type="protein sequence ID" value="GAA94022.1"/>
    <property type="molecule type" value="Genomic_DNA"/>
</dbReference>
<evidence type="ECO:0000256" key="4">
    <source>
        <dbReference type="PROSITE-ProRule" id="PRU00278"/>
    </source>
</evidence>
<dbReference type="GO" id="GO:0005829">
    <property type="term" value="C:cytosol"/>
    <property type="evidence" value="ECO:0007669"/>
    <property type="project" value="TreeGrafter"/>
</dbReference>
<dbReference type="Pfam" id="PF00639">
    <property type="entry name" value="Rotamase"/>
    <property type="match status" value="1"/>
</dbReference>
<dbReference type="Proteomes" id="UP000009131">
    <property type="component" value="Unassembled WGS sequence"/>
</dbReference>
<dbReference type="InParanoid" id="G7DTW2"/>
<feature type="region of interest" description="Disordered" evidence="6">
    <location>
        <begin position="48"/>
        <end position="68"/>
    </location>
</feature>
<keyword evidence="10" id="KW-1185">Reference proteome</keyword>
<dbReference type="Gene3D" id="3.10.50.40">
    <property type="match status" value="1"/>
</dbReference>
<dbReference type="eggNOG" id="KOG3259">
    <property type="taxonomic scope" value="Eukaryota"/>
</dbReference>
<protein>
    <recommendedName>
        <fullName evidence="5">Peptidyl-prolyl cis-trans isomerase</fullName>
        <ecNumber evidence="5">5.2.1.8</ecNumber>
    </recommendedName>
</protein>
<dbReference type="STRING" id="764103.G7DTW2"/>
<evidence type="ECO:0000259" key="8">
    <source>
        <dbReference type="PROSITE" id="PS50198"/>
    </source>
</evidence>
<gene>
    <name evidence="9" type="primary">Mo00669</name>
    <name evidence="9" type="ORF">E5Q_00669</name>
</gene>
<evidence type="ECO:0000256" key="6">
    <source>
        <dbReference type="SAM" id="MobiDB-lite"/>
    </source>
</evidence>
<reference evidence="9 10" key="2">
    <citation type="journal article" date="2012" name="Open Biol.">
        <title>Characteristics of nucleosomes and linker DNA regions on the genome of the basidiomycete Mixia osmundae revealed by mono- and dinucleosome mapping.</title>
        <authorList>
            <person name="Nishida H."/>
            <person name="Kondo S."/>
            <person name="Matsumoto T."/>
            <person name="Suzuki Y."/>
            <person name="Yoshikawa H."/>
            <person name="Taylor T.D."/>
            <person name="Sugiyama J."/>
        </authorList>
    </citation>
    <scope>NUCLEOTIDE SEQUENCE [LARGE SCALE GENOMIC DNA]</scope>
    <source>
        <strain evidence="10">CBS 9802 / IAM 14324 / JCM 22182 / KY 12970</strain>
    </source>
</reference>
<evidence type="ECO:0000256" key="3">
    <source>
        <dbReference type="ARBA" id="ARBA00023235"/>
    </source>
</evidence>